<evidence type="ECO:0000313" key="11">
    <source>
        <dbReference type="Proteomes" id="UP000774326"/>
    </source>
</evidence>
<feature type="domain" description="FCP1 homology" evidence="9">
    <location>
        <begin position="166"/>
        <end position="352"/>
    </location>
</feature>
<dbReference type="InterPro" id="IPR023214">
    <property type="entry name" value="HAD_sf"/>
</dbReference>
<feature type="compositionally biased region" description="Basic and acidic residues" evidence="7">
    <location>
        <begin position="370"/>
        <end position="379"/>
    </location>
</feature>
<feature type="compositionally biased region" description="Acidic residues" evidence="7">
    <location>
        <begin position="690"/>
        <end position="711"/>
    </location>
</feature>
<evidence type="ECO:0000256" key="2">
    <source>
        <dbReference type="ARBA" id="ARBA00022801"/>
    </source>
</evidence>
<dbReference type="AlphaFoldDB" id="A0A9P8Q1R6"/>
<dbReference type="InterPro" id="IPR036420">
    <property type="entry name" value="BRCT_dom_sf"/>
</dbReference>
<feature type="region of interest" description="Disordered" evidence="7">
    <location>
        <begin position="587"/>
        <end position="711"/>
    </location>
</feature>
<dbReference type="Proteomes" id="UP000774326">
    <property type="component" value="Unassembled WGS sequence"/>
</dbReference>
<evidence type="ECO:0000313" key="10">
    <source>
        <dbReference type="EMBL" id="KAH3681655.1"/>
    </source>
</evidence>
<comment type="function">
    <text evidence="6">This promotes the activity of RNA polymerase II.</text>
</comment>
<evidence type="ECO:0000256" key="3">
    <source>
        <dbReference type="ARBA" id="ARBA00023242"/>
    </source>
</evidence>
<proteinExistence type="predicted"/>
<dbReference type="Pfam" id="PF00533">
    <property type="entry name" value="BRCT"/>
    <property type="match status" value="1"/>
</dbReference>
<feature type="domain" description="BRCT" evidence="8">
    <location>
        <begin position="471"/>
        <end position="565"/>
    </location>
</feature>
<feature type="compositionally biased region" description="Acidic residues" evidence="7">
    <location>
        <begin position="623"/>
        <end position="642"/>
    </location>
</feature>
<comment type="catalytic activity">
    <reaction evidence="5 6">
        <text>O-phospho-L-threonyl-[protein] + H2O = L-threonyl-[protein] + phosphate</text>
        <dbReference type="Rhea" id="RHEA:47004"/>
        <dbReference type="Rhea" id="RHEA-COMP:11060"/>
        <dbReference type="Rhea" id="RHEA-COMP:11605"/>
        <dbReference type="ChEBI" id="CHEBI:15377"/>
        <dbReference type="ChEBI" id="CHEBI:30013"/>
        <dbReference type="ChEBI" id="CHEBI:43474"/>
        <dbReference type="ChEBI" id="CHEBI:61977"/>
        <dbReference type="EC" id="3.1.3.16"/>
    </reaction>
</comment>
<dbReference type="GO" id="GO:0008420">
    <property type="term" value="F:RNA polymerase II CTD heptapeptide repeat phosphatase activity"/>
    <property type="evidence" value="ECO:0007669"/>
    <property type="project" value="UniProtKB-UniRule"/>
</dbReference>
<dbReference type="Gene3D" id="3.40.50.1000">
    <property type="entry name" value="HAD superfamily/HAD-like"/>
    <property type="match status" value="1"/>
</dbReference>
<reference evidence="10" key="1">
    <citation type="journal article" date="2021" name="Open Biol.">
        <title>Shared evolutionary footprints suggest mitochondrial oxidative damage underlies multiple complex I losses in fungi.</title>
        <authorList>
            <person name="Schikora-Tamarit M.A."/>
            <person name="Marcet-Houben M."/>
            <person name="Nosek J."/>
            <person name="Gabaldon T."/>
        </authorList>
    </citation>
    <scope>NUCLEOTIDE SEQUENCE</scope>
    <source>
        <strain evidence="10">CBS2887</strain>
    </source>
</reference>
<dbReference type="GO" id="GO:0005634">
    <property type="term" value="C:nucleus"/>
    <property type="evidence" value="ECO:0007669"/>
    <property type="project" value="UniProtKB-SubCell"/>
</dbReference>
<evidence type="ECO:0000256" key="5">
    <source>
        <dbReference type="ARBA" id="ARBA00048336"/>
    </source>
</evidence>
<feature type="compositionally biased region" description="Basic and acidic residues" evidence="7">
    <location>
        <begin position="587"/>
        <end position="597"/>
    </location>
</feature>
<dbReference type="PANTHER" id="PTHR23081">
    <property type="entry name" value="RNA POLYMERASE II CTD PHOSPHATASE"/>
    <property type="match status" value="1"/>
</dbReference>
<dbReference type="InterPro" id="IPR011947">
    <property type="entry name" value="FCP1_euk"/>
</dbReference>
<evidence type="ECO:0000256" key="4">
    <source>
        <dbReference type="ARBA" id="ARBA00047761"/>
    </source>
</evidence>
<evidence type="ECO:0000256" key="1">
    <source>
        <dbReference type="ARBA" id="ARBA00004123"/>
    </source>
</evidence>
<dbReference type="SMART" id="SM00577">
    <property type="entry name" value="CPDc"/>
    <property type="match status" value="1"/>
</dbReference>
<sequence length="711" mass="81107">MPEFTELRLHESIPFPVKVLSIDVNTNQTITKHQHILKYSYWELQDAPSSGTPEPGQHQKKKVRVDLIGTYESPIEGAISEILVNIGDEIITPDQVVLKVVEPCYHEVQFGGLCAVCGKSLEEETDYTGYNYSDRATISMSHARNDLKISKGEAAKIEEKMTVNLVKEKKLILVVDLDQTVIHVTVDPTIHEWMNDVNNVNYPSLKDVKTFTLEEEVPVPDFYTGPRHPPQLRNYYLKLRPGLEKFLETVCEKYEMHIYTMGTRAYAKAVAKCIDPDGKYFSDRILSRDESGSLTQKSLERLFPTDTSMVVIIDDRGDVWNWSDHLIKVVPFEFFVGIGDINSTFLPKQRALQGPSKRRGSIAKLEDKMLQGQTNDKESTPSPQSTIDGEDAGDLAQREAQLEKQEEQRPLAKLQQDLEKLEPESNHERLLYDDDTELIGLENALTRIHELFYEHYDSENPPDIKYLLPPLKQAVFKDTNFVFSGLLPLGSDINRENIVIWAKTFGAKISKEVDYSTTHLVTKNPFTYKAKLAKSLIPEVKIIHPNWIFDSMTEWKAKPTEEYELDIPESKLLPKEEVEKYKAKLQKEEEERAKTAELEEELNGLPKEETDGLLGGDMHWLDLGEEDEDFLNDSDGDDEEDENHQFQSYGNGDGDTDSRVSSLKRSNDGLDEDDDIEEIKRLKRASVVSEADEEDLANDIMLELDGDDDEE</sequence>
<keyword evidence="3 6" id="KW-0539">Nucleus</keyword>
<dbReference type="PANTHER" id="PTHR23081:SF36">
    <property type="entry name" value="RNA POLYMERASE II SUBUNIT A C-TERMINAL DOMAIN PHOSPHATASE"/>
    <property type="match status" value="1"/>
</dbReference>
<dbReference type="PROSITE" id="PS50969">
    <property type="entry name" value="FCP1"/>
    <property type="match status" value="1"/>
</dbReference>
<dbReference type="SUPFAM" id="SSF56784">
    <property type="entry name" value="HAD-like"/>
    <property type="match status" value="1"/>
</dbReference>
<keyword evidence="11" id="KW-1185">Reference proteome</keyword>
<dbReference type="CDD" id="cd07521">
    <property type="entry name" value="HAD_FCP1-like"/>
    <property type="match status" value="1"/>
</dbReference>
<organism evidence="10 11">
    <name type="scientific">Wickerhamomyces pijperi</name>
    <name type="common">Yeast</name>
    <name type="synonym">Pichia pijperi</name>
    <dbReference type="NCBI Taxonomy" id="599730"/>
    <lineage>
        <taxon>Eukaryota</taxon>
        <taxon>Fungi</taxon>
        <taxon>Dikarya</taxon>
        <taxon>Ascomycota</taxon>
        <taxon>Saccharomycotina</taxon>
        <taxon>Saccharomycetes</taxon>
        <taxon>Phaffomycetales</taxon>
        <taxon>Wickerhamomycetaceae</taxon>
        <taxon>Wickerhamomyces</taxon>
    </lineage>
</organism>
<dbReference type="InterPro" id="IPR036412">
    <property type="entry name" value="HAD-like_sf"/>
</dbReference>
<comment type="subcellular location">
    <subcellularLocation>
        <location evidence="1 6">Nucleus</location>
    </subcellularLocation>
</comment>
<dbReference type="NCBIfam" id="TIGR02250">
    <property type="entry name" value="FCP1_euk"/>
    <property type="match status" value="1"/>
</dbReference>
<evidence type="ECO:0000256" key="6">
    <source>
        <dbReference type="RuleBase" id="RU366066"/>
    </source>
</evidence>
<dbReference type="InterPro" id="IPR039189">
    <property type="entry name" value="Fcp1"/>
</dbReference>
<gene>
    <name evidence="10" type="ORF">WICPIJ_007381</name>
</gene>
<dbReference type="Pfam" id="PF03031">
    <property type="entry name" value="NIF"/>
    <property type="match status" value="1"/>
</dbReference>
<dbReference type="SUPFAM" id="SSF52113">
    <property type="entry name" value="BRCT domain"/>
    <property type="match status" value="1"/>
</dbReference>
<dbReference type="InterPro" id="IPR001357">
    <property type="entry name" value="BRCT_dom"/>
</dbReference>
<dbReference type="PROSITE" id="PS50172">
    <property type="entry name" value="BRCT"/>
    <property type="match status" value="1"/>
</dbReference>
<dbReference type="OrthoDB" id="10249888at2759"/>
<comment type="catalytic activity">
    <reaction evidence="4 6">
        <text>O-phospho-L-seryl-[protein] + H2O = L-seryl-[protein] + phosphate</text>
        <dbReference type="Rhea" id="RHEA:20629"/>
        <dbReference type="Rhea" id="RHEA-COMP:9863"/>
        <dbReference type="Rhea" id="RHEA-COMP:11604"/>
        <dbReference type="ChEBI" id="CHEBI:15377"/>
        <dbReference type="ChEBI" id="CHEBI:29999"/>
        <dbReference type="ChEBI" id="CHEBI:43474"/>
        <dbReference type="ChEBI" id="CHEBI:83421"/>
        <dbReference type="EC" id="3.1.3.16"/>
    </reaction>
</comment>
<dbReference type="EC" id="3.1.3.16" evidence="6"/>
<evidence type="ECO:0000259" key="9">
    <source>
        <dbReference type="PROSITE" id="PS50969"/>
    </source>
</evidence>
<dbReference type="InterPro" id="IPR004274">
    <property type="entry name" value="FCP1_dom"/>
</dbReference>
<dbReference type="Gene3D" id="3.40.50.10190">
    <property type="entry name" value="BRCT domain"/>
    <property type="match status" value="1"/>
</dbReference>
<evidence type="ECO:0000256" key="7">
    <source>
        <dbReference type="SAM" id="MobiDB-lite"/>
    </source>
</evidence>
<dbReference type="CDD" id="cd17729">
    <property type="entry name" value="BRCT_CTDP1"/>
    <property type="match status" value="1"/>
</dbReference>
<feature type="region of interest" description="Disordered" evidence="7">
    <location>
        <begin position="370"/>
        <end position="390"/>
    </location>
</feature>
<name>A0A9P8Q1R6_WICPI</name>
<evidence type="ECO:0000259" key="8">
    <source>
        <dbReference type="PROSITE" id="PS50172"/>
    </source>
</evidence>
<dbReference type="SMART" id="SM00292">
    <property type="entry name" value="BRCT"/>
    <property type="match status" value="1"/>
</dbReference>
<reference evidence="10" key="2">
    <citation type="submission" date="2021-01" db="EMBL/GenBank/DDBJ databases">
        <authorList>
            <person name="Schikora-Tamarit M.A."/>
        </authorList>
    </citation>
    <scope>NUCLEOTIDE SEQUENCE</scope>
    <source>
        <strain evidence="10">CBS2887</strain>
    </source>
</reference>
<keyword evidence="2 6" id="KW-0378">Hydrolase</keyword>
<comment type="caution">
    <text evidence="10">The sequence shown here is derived from an EMBL/GenBank/DDBJ whole genome shotgun (WGS) entry which is preliminary data.</text>
</comment>
<accession>A0A9P8Q1R6</accession>
<protein>
    <recommendedName>
        <fullName evidence="6">RNA polymerase II subunit A C-terminal domain phosphatase</fullName>
        <ecNumber evidence="6">3.1.3.16</ecNumber>
    </recommendedName>
</protein>
<dbReference type="EMBL" id="JAEUBG010004337">
    <property type="protein sequence ID" value="KAH3681655.1"/>
    <property type="molecule type" value="Genomic_DNA"/>
</dbReference>